<sequence length="31" mass="3446">MAEIDLFLHPGPIRHPGESRDLVRLLSGTFA</sequence>
<organism evidence="1 2">
    <name type="scientific">Sphingomonas kyeonggiensis</name>
    <dbReference type="NCBI Taxonomy" id="1268553"/>
    <lineage>
        <taxon>Bacteria</taxon>
        <taxon>Pseudomonadati</taxon>
        <taxon>Pseudomonadota</taxon>
        <taxon>Alphaproteobacteria</taxon>
        <taxon>Sphingomonadales</taxon>
        <taxon>Sphingomonadaceae</taxon>
        <taxon>Sphingomonas</taxon>
    </lineage>
</organism>
<keyword evidence="2" id="KW-1185">Reference proteome</keyword>
<accession>A0A7W6JQW2</accession>
<evidence type="ECO:0000313" key="2">
    <source>
        <dbReference type="Proteomes" id="UP000557392"/>
    </source>
</evidence>
<protein>
    <submittedName>
        <fullName evidence="1">Uncharacterized protein</fullName>
    </submittedName>
</protein>
<reference evidence="1 2" key="1">
    <citation type="submission" date="2020-08" db="EMBL/GenBank/DDBJ databases">
        <title>Genomic Encyclopedia of Type Strains, Phase IV (KMG-IV): sequencing the most valuable type-strain genomes for metagenomic binning, comparative biology and taxonomic classification.</title>
        <authorList>
            <person name="Goeker M."/>
        </authorList>
    </citation>
    <scope>NUCLEOTIDE SEQUENCE [LARGE SCALE GENOMIC DNA]</scope>
    <source>
        <strain evidence="1 2">DSM 101806</strain>
    </source>
</reference>
<dbReference type="EMBL" id="JACIEH010000001">
    <property type="protein sequence ID" value="MBB4097855.1"/>
    <property type="molecule type" value="Genomic_DNA"/>
</dbReference>
<comment type="caution">
    <text evidence="1">The sequence shown here is derived from an EMBL/GenBank/DDBJ whole genome shotgun (WGS) entry which is preliminary data.</text>
</comment>
<name>A0A7W6JQW2_9SPHN</name>
<dbReference type="Proteomes" id="UP000557392">
    <property type="component" value="Unassembled WGS sequence"/>
</dbReference>
<evidence type="ECO:0000313" key="1">
    <source>
        <dbReference type="EMBL" id="MBB4097855.1"/>
    </source>
</evidence>
<gene>
    <name evidence="1" type="ORF">GGR46_001388</name>
</gene>
<proteinExistence type="predicted"/>
<dbReference type="AlphaFoldDB" id="A0A7W6JQW2"/>